<dbReference type="AlphaFoldDB" id="A0A6A5FRQ1"/>
<reference evidence="2 3" key="1">
    <citation type="submission" date="2019-06" db="EMBL/GenBank/DDBJ databases">
        <title>A chromosome-scale genome assembly of the European perch, Perca fluviatilis.</title>
        <authorList>
            <person name="Roques C."/>
            <person name="Zahm M."/>
            <person name="Cabau C."/>
            <person name="Klopp C."/>
            <person name="Bouchez O."/>
            <person name="Donnadieu C."/>
            <person name="Kuhl H."/>
            <person name="Gislard M."/>
            <person name="Guendouz S."/>
            <person name="Journot L."/>
            <person name="Haffray P."/>
            <person name="Bestin A."/>
            <person name="Morvezen R."/>
            <person name="Feron R."/>
            <person name="Wen M."/>
            <person name="Jouanno E."/>
            <person name="Herpin A."/>
            <person name="Schartl M."/>
            <person name="Postlethwait J."/>
            <person name="Schaerlinger B."/>
            <person name="Chardard D."/>
            <person name="Lecocq T."/>
            <person name="Poncet C."/>
            <person name="Jaffrelo L."/>
            <person name="Lampietro C."/>
            <person name="Guiguen Y."/>
        </authorList>
    </citation>
    <scope>NUCLEOTIDE SEQUENCE [LARGE SCALE GENOMIC DNA]</scope>
    <source>
        <tissue evidence="2">Blood</tissue>
    </source>
</reference>
<evidence type="ECO:0000313" key="2">
    <source>
        <dbReference type="EMBL" id="KAF1395326.1"/>
    </source>
</evidence>
<dbReference type="EMBL" id="VHII01000001">
    <property type="protein sequence ID" value="KAF1395326.1"/>
    <property type="molecule type" value="Genomic_DNA"/>
</dbReference>
<evidence type="ECO:0000313" key="3">
    <source>
        <dbReference type="Proteomes" id="UP000465112"/>
    </source>
</evidence>
<sequence>MDLWIKLTLLCSCCFGASADFDGRWPRQMASSTGLCRYGPGWTAAGDGHAVPGVTASLCASLAVSTETAWDPISASATLALPARPATKT</sequence>
<comment type="caution">
    <text evidence="2">The sequence shown here is derived from an EMBL/GenBank/DDBJ whole genome shotgun (WGS) entry which is preliminary data.</text>
</comment>
<accession>A0A6A5FRQ1</accession>
<feature type="signal peptide" evidence="1">
    <location>
        <begin position="1"/>
        <end position="19"/>
    </location>
</feature>
<gene>
    <name evidence="2" type="ORF">PFLUV_G00010370</name>
</gene>
<proteinExistence type="predicted"/>
<evidence type="ECO:0000256" key="1">
    <source>
        <dbReference type="SAM" id="SignalP"/>
    </source>
</evidence>
<feature type="chain" id="PRO_5025458615" description="Secreted protein" evidence="1">
    <location>
        <begin position="20"/>
        <end position="89"/>
    </location>
</feature>
<protein>
    <recommendedName>
        <fullName evidence="4">Secreted protein</fullName>
    </recommendedName>
</protein>
<keyword evidence="1" id="KW-0732">Signal</keyword>
<name>A0A6A5FRQ1_PERFL</name>
<keyword evidence="3" id="KW-1185">Reference proteome</keyword>
<dbReference type="Proteomes" id="UP000465112">
    <property type="component" value="Chromosome 1"/>
</dbReference>
<organism evidence="2 3">
    <name type="scientific">Perca fluviatilis</name>
    <name type="common">European perch</name>
    <dbReference type="NCBI Taxonomy" id="8168"/>
    <lineage>
        <taxon>Eukaryota</taxon>
        <taxon>Metazoa</taxon>
        <taxon>Chordata</taxon>
        <taxon>Craniata</taxon>
        <taxon>Vertebrata</taxon>
        <taxon>Euteleostomi</taxon>
        <taxon>Actinopterygii</taxon>
        <taxon>Neopterygii</taxon>
        <taxon>Teleostei</taxon>
        <taxon>Neoteleostei</taxon>
        <taxon>Acanthomorphata</taxon>
        <taxon>Eupercaria</taxon>
        <taxon>Perciformes</taxon>
        <taxon>Percoidei</taxon>
        <taxon>Percidae</taxon>
        <taxon>Percinae</taxon>
        <taxon>Perca</taxon>
    </lineage>
</organism>
<evidence type="ECO:0008006" key="4">
    <source>
        <dbReference type="Google" id="ProtNLM"/>
    </source>
</evidence>